<dbReference type="KEGG" id="boz:DBV39_13385"/>
<feature type="signal peptide" evidence="2">
    <location>
        <begin position="1"/>
        <end position="26"/>
    </location>
</feature>
<organism evidence="3 4">
    <name type="scientific">Orrella marina</name>
    <dbReference type="NCBI Taxonomy" id="2163011"/>
    <lineage>
        <taxon>Bacteria</taxon>
        <taxon>Pseudomonadati</taxon>
        <taxon>Pseudomonadota</taxon>
        <taxon>Betaproteobacteria</taxon>
        <taxon>Burkholderiales</taxon>
        <taxon>Alcaligenaceae</taxon>
        <taxon>Orrella</taxon>
    </lineage>
</organism>
<evidence type="ECO:0000256" key="2">
    <source>
        <dbReference type="SAM" id="SignalP"/>
    </source>
</evidence>
<accession>A0A2R4XLD8</accession>
<dbReference type="InterPro" id="IPR005064">
    <property type="entry name" value="BUG"/>
</dbReference>
<dbReference type="AlphaFoldDB" id="A0A2R4XLD8"/>
<dbReference type="OrthoDB" id="9152035at2"/>
<dbReference type="EMBL" id="CP028901">
    <property type="protein sequence ID" value="AWB34539.1"/>
    <property type="molecule type" value="Genomic_DNA"/>
</dbReference>
<dbReference type="PANTHER" id="PTHR42928">
    <property type="entry name" value="TRICARBOXYLATE-BINDING PROTEIN"/>
    <property type="match status" value="1"/>
</dbReference>
<evidence type="ECO:0000256" key="1">
    <source>
        <dbReference type="ARBA" id="ARBA00006987"/>
    </source>
</evidence>
<reference evidence="3 4" key="1">
    <citation type="submission" date="2018-04" db="EMBL/GenBank/DDBJ databases">
        <title>Bordetella sp. HZ20 isolated from seawater.</title>
        <authorList>
            <person name="Sun C."/>
        </authorList>
    </citation>
    <scope>NUCLEOTIDE SEQUENCE [LARGE SCALE GENOMIC DNA]</scope>
    <source>
        <strain evidence="3 4">HZ20</strain>
    </source>
</reference>
<dbReference type="Gene3D" id="3.40.190.150">
    <property type="entry name" value="Bordetella uptake gene, domain 1"/>
    <property type="match status" value="1"/>
</dbReference>
<dbReference type="InterPro" id="IPR042100">
    <property type="entry name" value="Bug_dom1"/>
</dbReference>
<protein>
    <recommendedName>
        <fullName evidence="5">Tripartite tricarboxylate transporter substrate binding protein</fullName>
    </recommendedName>
</protein>
<dbReference type="PIRSF" id="PIRSF017082">
    <property type="entry name" value="YflP"/>
    <property type="match status" value="1"/>
</dbReference>
<dbReference type="RefSeq" id="WP_108621955.1">
    <property type="nucleotide sequence ID" value="NZ_CP028901.1"/>
</dbReference>
<feature type="chain" id="PRO_5015323506" description="Tripartite tricarboxylate transporter substrate binding protein" evidence="2">
    <location>
        <begin position="27"/>
        <end position="326"/>
    </location>
</feature>
<keyword evidence="4" id="KW-1185">Reference proteome</keyword>
<dbReference type="CDD" id="cd07012">
    <property type="entry name" value="PBP2_Bug_TTT"/>
    <property type="match status" value="1"/>
</dbReference>
<evidence type="ECO:0000313" key="3">
    <source>
        <dbReference type="EMBL" id="AWB34539.1"/>
    </source>
</evidence>
<evidence type="ECO:0000313" key="4">
    <source>
        <dbReference type="Proteomes" id="UP000244571"/>
    </source>
</evidence>
<dbReference type="Pfam" id="PF03401">
    <property type="entry name" value="TctC"/>
    <property type="match status" value="1"/>
</dbReference>
<dbReference type="Proteomes" id="UP000244571">
    <property type="component" value="Chromosome"/>
</dbReference>
<sequence>MNFISRGAFVGAISLTLMSVPLTAAAQYPTKPVTLIVPGPAGSGTDGIGRLLAKEFSEEWGQPVVVENRAGASGMIGTQALLRQPADGYTILLGHVSTHSVVPAVQDPTPYNPVDDFEAIGQVGSTSNILVVPTSSDIQSVEDLIALAKSGTTLSYGSPGVGLTQHFAGYTFGKINDLDMLHVPYKGSGPALMDLLGGRINMMFVTPPAAYGGVKGGKLRVLGQTSEKRQTAFPDAPTFEELKMPDLTSTSWFGMFAPAGTPKDVVEKINQSLHKALEKEPVREQLAVMVIEPADPHSPDDFKAFVSRDYERWKKTVEESDIAAGS</sequence>
<comment type="similarity">
    <text evidence="1">Belongs to the UPF0065 (bug) family.</text>
</comment>
<keyword evidence="2" id="KW-0732">Signal</keyword>
<gene>
    <name evidence="3" type="ORF">DBV39_13385</name>
</gene>
<dbReference type="PANTHER" id="PTHR42928:SF5">
    <property type="entry name" value="BLR1237 PROTEIN"/>
    <property type="match status" value="1"/>
</dbReference>
<evidence type="ECO:0008006" key="5">
    <source>
        <dbReference type="Google" id="ProtNLM"/>
    </source>
</evidence>
<dbReference type="SUPFAM" id="SSF53850">
    <property type="entry name" value="Periplasmic binding protein-like II"/>
    <property type="match status" value="1"/>
</dbReference>
<dbReference type="Gene3D" id="3.40.190.10">
    <property type="entry name" value="Periplasmic binding protein-like II"/>
    <property type="match status" value="1"/>
</dbReference>
<proteinExistence type="inferred from homology"/>
<name>A0A2R4XLD8_9BURK</name>